<dbReference type="GeneID" id="411185"/>
<keyword evidence="22" id="KW-1185">Reference proteome</keyword>
<reference evidence="23" key="2">
    <citation type="submission" date="2025-04" db="UniProtKB">
        <authorList>
            <consortium name="RefSeq"/>
        </authorList>
    </citation>
    <scope>IDENTIFICATION</scope>
    <source>
        <strain evidence="23">DH4</strain>
        <tissue evidence="23">Whole body</tissue>
    </source>
</reference>
<feature type="compositionally biased region" description="Polar residues" evidence="19">
    <location>
        <begin position="100"/>
        <end position="109"/>
    </location>
</feature>
<gene>
    <name evidence="23" type="primary">LOC411185</name>
</gene>
<dbReference type="InterPro" id="IPR014013">
    <property type="entry name" value="Helic_SF1/SF2_ATP-bd_DinG/Rad3"/>
</dbReference>
<name>A0A7M7MKT2_APIME</name>
<dbReference type="PANTHER" id="PTHR11472">
    <property type="entry name" value="DNA REPAIR DEAD HELICASE RAD3/XP-D SUBFAMILY MEMBER"/>
    <property type="match status" value="1"/>
</dbReference>
<dbReference type="Proteomes" id="UP000005203">
    <property type="component" value="Linkage group LG7"/>
</dbReference>
<dbReference type="GO" id="GO:0003677">
    <property type="term" value="F:DNA binding"/>
    <property type="evidence" value="ECO:0007669"/>
    <property type="project" value="InterPro"/>
</dbReference>
<dbReference type="GO" id="GO:1990918">
    <property type="term" value="P:double-strand break repair involved in meiotic recombination"/>
    <property type="evidence" value="ECO:0007669"/>
    <property type="project" value="TreeGrafter"/>
</dbReference>
<accession>A0A8B8H333</accession>
<dbReference type="AlphaFoldDB" id="A0A7M7MKT2"/>
<dbReference type="CDD" id="cd17970">
    <property type="entry name" value="DEAHc_FancJ"/>
    <property type="match status" value="1"/>
</dbReference>
<feature type="region of interest" description="Disordered" evidence="19">
    <location>
        <begin position="63"/>
        <end position="115"/>
    </location>
</feature>
<evidence type="ECO:0000256" key="3">
    <source>
        <dbReference type="ARBA" id="ARBA00008792"/>
    </source>
</evidence>
<keyword evidence="11" id="KW-0408">Iron</keyword>
<evidence type="ECO:0000256" key="5">
    <source>
        <dbReference type="ARBA" id="ARBA00022723"/>
    </source>
</evidence>
<dbReference type="InterPro" id="IPR042493">
    <property type="entry name" value="XPD_DNA_FeS"/>
</dbReference>
<evidence type="ECO:0000256" key="15">
    <source>
        <dbReference type="ARBA" id="ARBA00023242"/>
    </source>
</evidence>
<dbReference type="Pfam" id="PF13307">
    <property type="entry name" value="Helicase_C_2"/>
    <property type="match status" value="1"/>
</dbReference>
<dbReference type="InterPro" id="IPR013020">
    <property type="entry name" value="Rad3/Chl1-like"/>
</dbReference>
<sequence length="969" mass="111507">MLVICVIIAVFGYITYTIFKIKIEEWLEEANMNKLSLKRHHSISEESQNESFCSKNSINNIEVTSDESDNLQNNKGIESEKKSTSPIISNENYDEKTRMSKFQQSTDSVESNEDDTESMFLINSKISMFNWSKQRSKTNLNTNNVGKYSDSDSSDKHTSTISKRKRKYKKKKEHKEKHFIKKEDTEVEIQHELLISGIKVKLPVKPYSCQVAVMNKLIQGCIKGENCLLESPTGSGKTLALLCGVLAWHDHYIAEMDKKANKLENVGARYEDVAREGKQTTSCENNEKDCCEESSKKCMLDSDDSYEDYEDLFEDAKGKKVKVPRIFYGTRTHKQIEQVVKELRKTCYKHKKMTILSSREYTCIQNTTKNKTELCNELLDTAKHKGCPYYNETNKKTIGTFWALEKLGLRSIWDIEDLVNIGKDKESCPYFAARTLMDTADIIFCPYNYIIDPNIRESLQLDMKDQVIILDEAHNIEDISRDVSSVAFREDHLQATAHECETLAKQRAEDFMTYDTLKTFLLKLVTFLKDMSLDKVDYNNENRSSKYWTGAELAQLFNMKGLNETVLSTFLMACNKAISDLNKAKEDNRMYKSIVKPIISSSTKMTIENLMYTIRMITSKEYKNDYRACVIENTVKDFKHISENAWMSVKKYEQRVRTLKLVCMNPGVAFSPLALNARCIILASGTLTPTTSFQSELGTSFTHVLNTGHVIPKEQVYATCIPKGPNGILLKANYQIVNTWQFQDELGQVLLDVCESIPHGILCFFSSYNVMNIQMERWKQNSIWSKITSVKTVFIEPRHGGGLTDIMNEYREVIEYTSSEPKGRITGALFLAVFRGKVAEGIDFRDNEARCVITVGIPYAVRKDPVIDMKMTYNDMNVSKGLLRGSEWYSIQAYRALNQALGRCLRHIHDWGAVLLVDERFLVPQNKENLPKWVKSMWIKQNEYDLKRNLKNFVEKQKARENKEQNLSI</sequence>
<dbReference type="GO" id="GO:0051539">
    <property type="term" value="F:4 iron, 4 sulfur cluster binding"/>
    <property type="evidence" value="ECO:0007669"/>
    <property type="project" value="UniProtKB-KW"/>
</dbReference>
<keyword evidence="8" id="KW-0378">Hydrolase</keyword>
<dbReference type="InterPro" id="IPR006555">
    <property type="entry name" value="ATP-dep_Helicase_C"/>
</dbReference>
<accession>A0A7M7MKT2</accession>
<dbReference type="SUPFAM" id="SSF52540">
    <property type="entry name" value="P-loop containing nucleoside triphosphate hydrolases"/>
    <property type="match status" value="2"/>
</dbReference>
<dbReference type="SMART" id="SM00488">
    <property type="entry name" value="DEXDc2"/>
    <property type="match status" value="1"/>
</dbReference>
<dbReference type="PANTHER" id="PTHR11472:SF47">
    <property type="entry name" value="FANCONI ANEMIA GROUP J PROTEIN"/>
    <property type="match status" value="1"/>
</dbReference>
<keyword evidence="4" id="KW-0004">4Fe-4S</keyword>
<keyword evidence="9" id="KW-0347">Helicase</keyword>
<evidence type="ECO:0000256" key="4">
    <source>
        <dbReference type="ARBA" id="ARBA00022485"/>
    </source>
</evidence>
<evidence type="ECO:0000313" key="22">
    <source>
        <dbReference type="Proteomes" id="UP000005203"/>
    </source>
</evidence>
<dbReference type="GO" id="GO:0005634">
    <property type="term" value="C:nucleus"/>
    <property type="evidence" value="ECO:0007669"/>
    <property type="project" value="UniProtKB-SubCell"/>
</dbReference>
<comment type="subcellular location">
    <subcellularLocation>
        <location evidence="2">Nucleus</location>
    </subcellularLocation>
</comment>
<dbReference type="RefSeq" id="XP_026297464.1">
    <property type="nucleotide sequence ID" value="XM_026441679.1"/>
</dbReference>
<protein>
    <recommendedName>
        <fullName evidence="16">DNA 5'-3' helicase</fullName>
        <ecNumber evidence="16">5.6.2.3</ecNumber>
    </recommendedName>
    <alternativeName>
        <fullName evidence="18">DNA 5'-3' helicase FANCJ</fullName>
    </alternativeName>
</protein>
<keyword evidence="14" id="KW-0413">Isomerase</keyword>
<feature type="compositionally biased region" description="Basic and acidic residues" evidence="19">
    <location>
        <begin position="149"/>
        <end position="158"/>
    </location>
</feature>
<evidence type="ECO:0000256" key="14">
    <source>
        <dbReference type="ARBA" id="ARBA00023235"/>
    </source>
</evidence>
<organism evidence="21">
    <name type="scientific">Apis mellifera</name>
    <name type="common">Honeybee</name>
    <dbReference type="NCBI Taxonomy" id="7460"/>
    <lineage>
        <taxon>Eukaryota</taxon>
        <taxon>Metazoa</taxon>
        <taxon>Ecdysozoa</taxon>
        <taxon>Arthropoda</taxon>
        <taxon>Hexapoda</taxon>
        <taxon>Insecta</taxon>
        <taxon>Pterygota</taxon>
        <taxon>Neoptera</taxon>
        <taxon>Endopterygota</taxon>
        <taxon>Hymenoptera</taxon>
        <taxon>Apocrita</taxon>
        <taxon>Aculeata</taxon>
        <taxon>Apoidea</taxon>
        <taxon>Anthophila</taxon>
        <taxon>Apidae</taxon>
        <taxon>Apis</taxon>
    </lineage>
</organism>
<dbReference type="SMART" id="SM00491">
    <property type="entry name" value="HELICc2"/>
    <property type="match status" value="1"/>
</dbReference>
<keyword evidence="5" id="KW-0479">Metal-binding</keyword>
<dbReference type="InterPro" id="IPR010614">
    <property type="entry name" value="RAD3-like_helicase_DEAD"/>
</dbReference>
<dbReference type="PROSITE" id="PS51193">
    <property type="entry name" value="HELICASE_ATP_BIND_2"/>
    <property type="match status" value="1"/>
</dbReference>
<feature type="compositionally biased region" description="Basic residues" evidence="19">
    <location>
        <begin position="162"/>
        <end position="175"/>
    </location>
</feature>
<evidence type="ECO:0000256" key="18">
    <source>
        <dbReference type="ARBA" id="ARBA00082714"/>
    </source>
</evidence>
<dbReference type="EnsemblMetazoa" id="XM_026441679">
    <property type="protein sequence ID" value="XP_026297464"/>
    <property type="gene ID" value="LOC411185"/>
</dbReference>
<dbReference type="InterPro" id="IPR027417">
    <property type="entry name" value="P-loop_NTPase"/>
</dbReference>
<keyword evidence="6" id="KW-0547">Nucleotide-binding</keyword>
<dbReference type="KEGG" id="ame:411185"/>
<keyword evidence="15" id="KW-0539">Nucleus</keyword>
<evidence type="ECO:0000256" key="19">
    <source>
        <dbReference type="SAM" id="MobiDB-lite"/>
    </source>
</evidence>
<keyword evidence="13" id="KW-0234">DNA repair</keyword>
<evidence type="ECO:0000256" key="8">
    <source>
        <dbReference type="ARBA" id="ARBA00022801"/>
    </source>
</evidence>
<dbReference type="GO" id="GO:0006289">
    <property type="term" value="P:nucleotide-excision repair"/>
    <property type="evidence" value="ECO:0007669"/>
    <property type="project" value="TreeGrafter"/>
</dbReference>
<evidence type="ECO:0000313" key="23">
    <source>
        <dbReference type="RefSeq" id="XP_026297464.1"/>
    </source>
</evidence>
<evidence type="ECO:0000313" key="21">
    <source>
        <dbReference type="EnsemblMetazoa" id="XP_026297464"/>
    </source>
</evidence>
<dbReference type="Gene3D" id="1.10.275.40">
    <property type="match status" value="1"/>
</dbReference>
<dbReference type="GO" id="GO:0005524">
    <property type="term" value="F:ATP binding"/>
    <property type="evidence" value="ECO:0007669"/>
    <property type="project" value="UniProtKB-KW"/>
</dbReference>
<evidence type="ECO:0000256" key="10">
    <source>
        <dbReference type="ARBA" id="ARBA00022840"/>
    </source>
</evidence>
<feature type="domain" description="Helicase ATP-binding" evidence="20">
    <location>
        <begin position="196"/>
        <end position="538"/>
    </location>
</feature>
<dbReference type="InterPro" id="IPR045028">
    <property type="entry name" value="DinG/Rad3-like"/>
</dbReference>
<dbReference type="NCBIfam" id="TIGR00604">
    <property type="entry name" value="rad3"/>
    <property type="match status" value="1"/>
</dbReference>
<evidence type="ECO:0000256" key="12">
    <source>
        <dbReference type="ARBA" id="ARBA00023014"/>
    </source>
</evidence>
<keyword evidence="10" id="KW-0067">ATP-binding</keyword>
<keyword evidence="7" id="KW-0227">DNA damage</keyword>
<evidence type="ECO:0000256" key="2">
    <source>
        <dbReference type="ARBA" id="ARBA00004123"/>
    </source>
</evidence>
<evidence type="ECO:0000256" key="17">
    <source>
        <dbReference type="ARBA" id="ARBA00048954"/>
    </source>
</evidence>
<dbReference type="Gene3D" id="3.40.50.300">
    <property type="entry name" value="P-loop containing nucleotide triphosphate hydrolases"/>
    <property type="match status" value="3"/>
</dbReference>
<evidence type="ECO:0000256" key="16">
    <source>
        <dbReference type="ARBA" id="ARBA00044969"/>
    </source>
</evidence>
<feature type="region of interest" description="Disordered" evidence="19">
    <location>
        <begin position="140"/>
        <end position="175"/>
    </location>
</feature>
<dbReference type="InterPro" id="IPR006554">
    <property type="entry name" value="Helicase-like_DEXD_c2"/>
</dbReference>
<comment type="similarity">
    <text evidence="3">Belongs to the DEAD box helicase family. DEAH subfamily.</text>
</comment>
<dbReference type="CDD" id="cd18788">
    <property type="entry name" value="SF2_C_XPD"/>
    <property type="match status" value="1"/>
</dbReference>
<proteinExistence type="inferred from homology"/>
<dbReference type="GO" id="GO:0043139">
    <property type="term" value="F:5'-3' DNA helicase activity"/>
    <property type="evidence" value="ECO:0007669"/>
    <property type="project" value="UniProtKB-EC"/>
</dbReference>
<comment type="catalytic activity">
    <reaction evidence="17">
        <text>ATP + H2O = ADP + phosphate + H(+)</text>
        <dbReference type="Rhea" id="RHEA:13065"/>
        <dbReference type="ChEBI" id="CHEBI:15377"/>
        <dbReference type="ChEBI" id="CHEBI:15378"/>
        <dbReference type="ChEBI" id="CHEBI:30616"/>
        <dbReference type="ChEBI" id="CHEBI:43474"/>
        <dbReference type="ChEBI" id="CHEBI:456216"/>
        <dbReference type="EC" id="5.6.2.3"/>
    </reaction>
</comment>
<dbReference type="Pfam" id="PF06733">
    <property type="entry name" value="DEAD_2"/>
    <property type="match status" value="1"/>
</dbReference>
<dbReference type="Gene3D" id="1.10.30.20">
    <property type="entry name" value="Bacterial XPD DNA helicase, FeS cluster domain"/>
    <property type="match status" value="1"/>
</dbReference>
<dbReference type="GO" id="GO:0016818">
    <property type="term" value="F:hydrolase activity, acting on acid anhydrides, in phosphorus-containing anhydrides"/>
    <property type="evidence" value="ECO:0007669"/>
    <property type="project" value="InterPro"/>
</dbReference>
<evidence type="ECO:0000256" key="13">
    <source>
        <dbReference type="ARBA" id="ARBA00023204"/>
    </source>
</evidence>
<reference evidence="21" key="1">
    <citation type="submission" date="2021-01" db="UniProtKB">
        <authorList>
            <consortium name="EnsemblMetazoa"/>
        </authorList>
    </citation>
    <scope>IDENTIFICATION</scope>
    <source>
        <strain evidence="21">DH4</strain>
    </source>
</reference>
<evidence type="ECO:0000256" key="1">
    <source>
        <dbReference type="ARBA" id="ARBA00001966"/>
    </source>
</evidence>
<keyword evidence="12" id="KW-0411">Iron-sulfur</keyword>
<evidence type="ECO:0000256" key="11">
    <source>
        <dbReference type="ARBA" id="ARBA00023004"/>
    </source>
</evidence>
<dbReference type="OrthoDB" id="19182at2759"/>
<evidence type="ECO:0000256" key="6">
    <source>
        <dbReference type="ARBA" id="ARBA00022741"/>
    </source>
</evidence>
<dbReference type="GO" id="GO:0046872">
    <property type="term" value="F:metal ion binding"/>
    <property type="evidence" value="ECO:0007669"/>
    <property type="project" value="UniProtKB-KW"/>
</dbReference>
<evidence type="ECO:0000256" key="9">
    <source>
        <dbReference type="ARBA" id="ARBA00022806"/>
    </source>
</evidence>
<evidence type="ECO:0000256" key="7">
    <source>
        <dbReference type="ARBA" id="ARBA00022763"/>
    </source>
</evidence>
<dbReference type="FunFam" id="3.40.50.300:FF:000731">
    <property type="entry name" value="Fanconi anemia group J protein homolog"/>
    <property type="match status" value="1"/>
</dbReference>
<dbReference type="EC" id="5.6.2.3" evidence="16"/>
<evidence type="ECO:0000259" key="20">
    <source>
        <dbReference type="PROSITE" id="PS51193"/>
    </source>
</evidence>
<comment type="cofactor">
    <cofactor evidence="1">
        <name>[4Fe-4S] cluster</name>
        <dbReference type="ChEBI" id="CHEBI:49883"/>
    </cofactor>
</comment>